<reference evidence="13" key="1">
    <citation type="submission" date="2021-06" db="EMBL/GenBank/DDBJ databases">
        <authorList>
            <person name="Huq M.A."/>
        </authorList>
    </citation>
    <scope>NUCLEOTIDE SEQUENCE</scope>
    <source>
        <strain evidence="13">MAH-26</strain>
    </source>
</reference>
<comment type="similarity">
    <text evidence="1 8 9">Belongs to the TonB-dependent receptor family.</text>
</comment>
<keyword evidence="8" id="KW-0812">Transmembrane</keyword>
<organism evidence="13 14">
    <name type="scientific">Pinibacter aurantiacus</name>
    <dbReference type="NCBI Taxonomy" id="2851599"/>
    <lineage>
        <taxon>Bacteria</taxon>
        <taxon>Pseudomonadati</taxon>
        <taxon>Bacteroidota</taxon>
        <taxon>Chitinophagia</taxon>
        <taxon>Chitinophagales</taxon>
        <taxon>Chitinophagaceae</taxon>
        <taxon>Pinibacter</taxon>
    </lineage>
</organism>
<keyword evidence="7 13" id="KW-0675">Receptor</keyword>
<dbReference type="InterPro" id="IPR012910">
    <property type="entry name" value="Plug_dom"/>
</dbReference>
<feature type="domain" description="TonB-dependent receptor-like beta-barrel" evidence="11">
    <location>
        <begin position="338"/>
        <end position="800"/>
    </location>
</feature>
<dbReference type="InterPro" id="IPR010105">
    <property type="entry name" value="TonB_sidphr_rcpt"/>
</dbReference>
<feature type="domain" description="TonB-dependent receptor plug" evidence="12">
    <location>
        <begin position="161"/>
        <end position="259"/>
    </location>
</feature>
<keyword evidence="3 10" id="KW-0732">Signal</keyword>
<feature type="signal peptide" evidence="10">
    <location>
        <begin position="1"/>
        <end position="32"/>
    </location>
</feature>
<evidence type="ECO:0000256" key="4">
    <source>
        <dbReference type="ARBA" id="ARBA00023004"/>
    </source>
</evidence>
<evidence type="ECO:0000256" key="2">
    <source>
        <dbReference type="ARBA" id="ARBA00022496"/>
    </source>
</evidence>
<keyword evidence="6 9" id="KW-0798">TonB box</keyword>
<keyword evidence="2" id="KW-0410">Iron transport</keyword>
<dbReference type="Pfam" id="PF13715">
    <property type="entry name" value="CarbopepD_reg_2"/>
    <property type="match status" value="1"/>
</dbReference>
<evidence type="ECO:0000256" key="6">
    <source>
        <dbReference type="ARBA" id="ARBA00023077"/>
    </source>
</evidence>
<keyword evidence="4" id="KW-0408">Iron</keyword>
<evidence type="ECO:0000259" key="11">
    <source>
        <dbReference type="Pfam" id="PF00593"/>
    </source>
</evidence>
<feature type="chain" id="PRO_5039052472" evidence="10">
    <location>
        <begin position="33"/>
        <end position="831"/>
    </location>
</feature>
<evidence type="ECO:0000256" key="10">
    <source>
        <dbReference type="SAM" id="SignalP"/>
    </source>
</evidence>
<keyword evidence="8" id="KW-0998">Cell outer membrane</keyword>
<keyword evidence="8" id="KW-0813">Transport</keyword>
<comment type="caution">
    <text evidence="13">The sequence shown here is derived from an EMBL/GenBank/DDBJ whole genome shotgun (WGS) entry which is preliminary data.</text>
</comment>
<evidence type="ECO:0000256" key="1">
    <source>
        <dbReference type="ARBA" id="ARBA00009810"/>
    </source>
</evidence>
<dbReference type="InterPro" id="IPR000531">
    <property type="entry name" value="Beta-barrel_TonB"/>
</dbReference>
<dbReference type="GO" id="GO:0015344">
    <property type="term" value="F:siderophore uptake transmembrane transporter activity"/>
    <property type="evidence" value="ECO:0007669"/>
    <property type="project" value="TreeGrafter"/>
</dbReference>
<dbReference type="PANTHER" id="PTHR32552:SF68">
    <property type="entry name" value="FERRICHROME OUTER MEMBRANE TRANSPORTER_PHAGE RECEPTOR"/>
    <property type="match status" value="1"/>
</dbReference>
<evidence type="ECO:0000256" key="5">
    <source>
        <dbReference type="ARBA" id="ARBA00023065"/>
    </source>
</evidence>
<dbReference type="GO" id="GO:0009279">
    <property type="term" value="C:cell outer membrane"/>
    <property type="evidence" value="ECO:0007669"/>
    <property type="project" value="UniProtKB-SubCell"/>
</dbReference>
<dbReference type="PANTHER" id="PTHR32552">
    <property type="entry name" value="FERRICHROME IRON RECEPTOR-RELATED"/>
    <property type="match status" value="1"/>
</dbReference>
<evidence type="ECO:0000256" key="8">
    <source>
        <dbReference type="PROSITE-ProRule" id="PRU01360"/>
    </source>
</evidence>
<dbReference type="EMBL" id="JAHSPG010000001">
    <property type="protein sequence ID" value="MBV4355641.1"/>
    <property type="molecule type" value="Genomic_DNA"/>
</dbReference>
<evidence type="ECO:0000313" key="13">
    <source>
        <dbReference type="EMBL" id="MBV4355641.1"/>
    </source>
</evidence>
<keyword evidence="8" id="KW-1134">Transmembrane beta strand</keyword>
<gene>
    <name evidence="13" type="ORF">KTO63_00685</name>
</gene>
<name>A0A9E2S4B1_9BACT</name>
<dbReference type="CDD" id="cd01347">
    <property type="entry name" value="ligand_gated_channel"/>
    <property type="match status" value="1"/>
</dbReference>
<dbReference type="NCBIfam" id="TIGR01783">
    <property type="entry name" value="TonB-siderophor"/>
    <property type="match status" value="1"/>
</dbReference>
<sequence>MLRSFFAKKLTKVKYLYLLLLSVLFSTINGFAQTGNIEVIAQTDTMNVIVQTGAINGKITTTDGKPAAYVNVILKETSKGTISNEDGTFSLRNVKVGHYTLVVSYSGLQTQSTEVAVTAGNTTEASFVLKETSKELDEVIVNAKRGLNAKPLSIGKAPIDPMDLPQSISVINKDIITDQQSQRLSDVVKNVNGIYLATTRGSTQEAFSGRGYSFGSNNMFKNGARVNSGAMPEVSSLERVEVLKGSAAILFGNVAPGGILNMVTKQPKFQYGGEVSMRAGSNALYKPSFDVYGPISKTIAFRLNGTYENSKSYRDVVKSERYYVNPSLLFKLGKRTELLVQGDYLHHNFTPDFGIPSVADSAISKLPRNRFLGTNWQYAKTDQSSAGFTLKHQLNDNWTITANGSYQMYKRDYYSIERMQAAANGNLPRPINKLYTREDYYVGSVDLTGKFKTAFIEHTLLAGVDADRFYTTNYTYNLANVKGGIYDTINIYDDTKFIARTDIPEATKLRLGHQPVNRFGAYVQDLISLSSKVKVLVGVRWSYQDSKAPDTLLYTTNVKTMGSDKVDKAFSPRAGIVYRPFEHTSIFASYSNNFVVNTGTDINYKQLDPSIVNQYEVGVKNDFFNGKLSANVTVYRIVNNNLAQTAPFLADGTPNSNTNIKVLAGETTSDGVELDITAHPLRGLDIIAGYSYNNMRYTNTPDVKGNYVEGQRLVNTPANTANGSVFYNFAQDSKLKGFKVGATVVYIGDRFGGWNDTKDPSKPAGAYTKSRLIPVSGFTTIDLSAGYTFKHISVLAKLSNITNTFNYYVHENYSINPIPPRQFMATVAYRF</sequence>
<protein>
    <submittedName>
        <fullName evidence="13">TonB-dependent receptor</fullName>
    </submittedName>
</protein>
<proteinExistence type="inferred from homology"/>
<dbReference type="GO" id="GO:0038023">
    <property type="term" value="F:signaling receptor activity"/>
    <property type="evidence" value="ECO:0007669"/>
    <property type="project" value="InterPro"/>
</dbReference>
<keyword evidence="14" id="KW-1185">Reference proteome</keyword>
<evidence type="ECO:0000256" key="3">
    <source>
        <dbReference type="ARBA" id="ARBA00022729"/>
    </source>
</evidence>
<dbReference type="Pfam" id="PF00593">
    <property type="entry name" value="TonB_dep_Rec_b-barrel"/>
    <property type="match status" value="1"/>
</dbReference>
<dbReference type="Pfam" id="PF07715">
    <property type="entry name" value="Plug"/>
    <property type="match status" value="1"/>
</dbReference>
<keyword evidence="8 9" id="KW-0472">Membrane</keyword>
<accession>A0A9E2S4B1</accession>
<evidence type="ECO:0000256" key="7">
    <source>
        <dbReference type="ARBA" id="ARBA00023170"/>
    </source>
</evidence>
<evidence type="ECO:0000256" key="9">
    <source>
        <dbReference type="RuleBase" id="RU003357"/>
    </source>
</evidence>
<dbReference type="InterPro" id="IPR039426">
    <property type="entry name" value="TonB-dep_rcpt-like"/>
</dbReference>
<comment type="subcellular location">
    <subcellularLocation>
        <location evidence="8">Cell outer membrane</location>
        <topology evidence="8">Multi-pass membrane protein</topology>
    </subcellularLocation>
</comment>
<evidence type="ECO:0000259" key="12">
    <source>
        <dbReference type="Pfam" id="PF07715"/>
    </source>
</evidence>
<dbReference type="PROSITE" id="PS52016">
    <property type="entry name" value="TONB_DEPENDENT_REC_3"/>
    <property type="match status" value="1"/>
</dbReference>
<evidence type="ECO:0000313" key="14">
    <source>
        <dbReference type="Proteomes" id="UP000812270"/>
    </source>
</evidence>
<dbReference type="Proteomes" id="UP000812270">
    <property type="component" value="Unassembled WGS sequence"/>
</dbReference>
<dbReference type="GO" id="GO:0015891">
    <property type="term" value="P:siderophore transport"/>
    <property type="evidence" value="ECO:0007669"/>
    <property type="project" value="InterPro"/>
</dbReference>
<keyword evidence="5" id="KW-0406">Ion transport</keyword>
<dbReference type="AlphaFoldDB" id="A0A9E2S4B1"/>